<keyword evidence="3" id="KW-1185">Reference proteome</keyword>
<protein>
    <submittedName>
        <fullName evidence="2">Uncharacterized protein</fullName>
    </submittedName>
</protein>
<keyword evidence="1" id="KW-0472">Membrane</keyword>
<feature type="transmembrane region" description="Helical" evidence="1">
    <location>
        <begin position="6"/>
        <end position="29"/>
    </location>
</feature>
<dbReference type="Proteomes" id="UP000236725">
    <property type="component" value="Unassembled WGS sequence"/>
</dbReference>
<keyword evidence="1" id="KW-1133">Transmembrane helix</keyword>
<evidence type="ECO:0000256" key="1">
    <source>
        <dbReference type="SAM" id="Phobius"/>
    </source>
</evidence>
<reference evidence="2 3" key="1">
    <citation type="submission" date="2016-10" db="EMBL/GenBank/DDBJ databases">
        <authorList>
            <person name="Varghese N."/>
            <person name="Submissions S."/>
        </authorList>
    </citation>
    <scope>NUCLEOTIDE SEQUENCE [LARGE SCALE GENOMIC DNA]</scope>
    <source>
        <strain evidence="2 3">DSM 29073</strain>
    </source>
</reference>
<feature type="transmembrane region" description="Helical" evidence="1">
    <location>
        <begin position="397"/>
        <end position="416"/>
    </location>
</feature>
<feature type="transmembrane region" description="Helical" evidence="1">
    <location>
        <begin position="422"/>
        <end position="444"/>
    </location>
</feature>
<evidence type="ECO:0000313" key="3">
    <source>
        <dbReference type="Proteomes" id="UP000236725"/>
    </source>
</evidence>
<name>A0A8G2BX31_9BACT</name>
<sequence length="621" mass="73098">MYSFLYYYLVLIFLLLVFFLLGASLCYIFRYRKIQPISAKSIFINFFVGMNFCISLFSLFCTQGLTINWLIVIIGFLYYYQTKEQRKDKLVLKTNRSVLYYIFIFLFFTLALFSFYYFFNYSIDTHCFRPIEIDNYFHAQLSEYLRKGYENTYFTLNLTNNANALSPYHYYEIWLSSLISIIPGGITLFSYTVVVPVIGLTIILFGFLAIIETQKKIAWYIPILILPTVLLSDLAIILHEYFSWMYYPTRLGGVINATKQNYMAVFFMAGVLFYLEKNWRALFYSQMMLLAVTTMAIPIVCGVTGCVLLECMIRNKAFMWSYTLPFVFLVFCYGLYTFICTKDGDIPMGIDKEIPWYKLRMLITIPLAQILKYFPYLFLIIILGSQEIRRFLGENKYPIIAFVAFPVVFSVVMRSVHPDADQFISCVYPAFFCIIIPSSILFLWTNKTKLSVFPKVAFTVVYCCMLIVSLLTNLYIMERKVLPISPERLNYEKRIINLVTLDKMDNIGIYSPNYIYKPSENIMSYYGAYTTYLNTVRNDIVYWQINKREHSIFGKVPYEFALEKNGNQFLNEDDFRMAFMEAKGIEYFFAWNDALPSDKFLKYFEIIYSDPQSGEILFKKK</sequence>
<feature type="transmembrane region" description="Helical" evidence="1">
    <location>
        <begin position="41"/>
        <end position="60"/>
    </location>
</feature>
<feature type="transmembrane region" description="Helical" evidence="1">
    <location>
        <begin position="456"/>
        <end position="476"/>
    </location>
</feature>
<dbReference type="AlphaFoldDB" id="A0A8G2BX31"/>
<feature type="transmembrane region" description="Helical" evidence="1">
    <location>
        <begin position="217"/>
        <end position="238"/>
    </location>
</feature>
<feature type="transmembrane region" description="Helical" evidence="1">
    <location>
        <begin position="287"/>
        <end position="309"/>
    </location>
</feature>
<evidence type="ECO:0000313" key="2">
    <source>
        <dbReference type="EMBL" id="SEF98719.1"/>
    </source>
</evidence>
<feature type="transmembrane region" description="Helical" evidence="1">
    <location>
        <begin position="321"/>
        <end position="339"/>
    </location>
</feature>
<feature type="transmembrane region" description="Helical" evidence="1">
    <location>
        <begin position="98"/>
        <end position="119"/>
    </location>
</feature>
<comment type="caution">
    <text evidence="2">The sequence shown here is derived from an EMBL/GenBank/DDBJ whole genome shotgun (WGS) entry which is preliminary data.</text>
</comment>
<accession>A0A8G2BX31</accession>
<feature type="transmembrane region" description="Helical" evidence="1">
    <location>
        <begin position="66"/>
        <end position="82"/>
    </location>
</feature>
<organism evidence="2 3">
    <name type="scientific">Parabacteroides chinchillae</name>
    <dbReference type="NCBI Taxonomy" id="871327"/>
    <lineage>
        <taxon>Bacteria</taxon>
        <taxon>Pseudomonadati</taxon>
        <taxon>Bacteroidota</taxon>
        <taxon>Bacteroidia</taxon>
        <taxon>Bacteroidales</taxon>
        <taxon>Tannerellaceae</taxon>
        <taxon>Parabacteroides</taxon>
    </lineage>
</organism>
<feature type="transmembrane region" description="Helical" evidence="1">
    <location>
        <begin position="259"/>
        <end position="275"/>
    </location>
</feature>
<dbReference type="EMBL" id="FNVS01000011">
    <property type="protein sequence ID" value="SEF98719.1"/>
    <property type="molecule type" value="Genomic_DNA"/>
</dbReference>
<proteinExistence type="predicted"/>
<feature type="transmembrane region" description="Helical" evidence="1">
    <location>
        <begin position="193"/>
        <end position="211"/>
    </location>
</feature>
<gene>
    <name evidence="2" type="ORF">SAMN05444001_11145</name>
</gene>
<keyword evidence="1" id="KW-0812">Transmembrane</keyword>
<feature type="transmembrane region" description="Helical" evidence="1">
    <location>
        <begin position="359"/>
        <end position="385"/>
    </location>
</feature>